<keyword evidence="1" id="KW-0812">Transmembrane</keyword>
<dbReference type="InterPro" id="IPR045584">
    <property type="entry name" value="Pilin-like"/>
</dbReference>
<dbReference type="Gene3D" id="3.30.700.10">
    <property type="entry name" value="Glycoprotein, Type 4 Pilin"/>
    <property type="match status" value="1"/>
</dbReference>
<comment type="caution">
    <text evidence="2">The sequence shown here is derived from an EMBL/GenBank/DDBJ whole genome shotgun (WGS) entry which is preliminary data.</text>
</comment>
<dbReference type="NCBIfam" id="TIGR02532">
    <property type="entry name" value="IV_pilin_GFxxxE"/>
    <property type="match status" value="1"/>
</dbReference>
<keyword evidence="1" id="KW-1133">Transmembrane helix</keyword>
<evidence type="ECO:0000313" key="2">
    <source>
        <dbReference type="EMBL" id="RCK80742.1"/>
    </source>
</evidence>
<dbReference type="EMBL" id="QOQW01000004">
    <property type="protein sequence ID" value="RCK80742.1"/>
    <property type="molecule type" value="Genomic_DNA"/>
</dbReference>
<accession>A0A367ZTR3</accession>
<reference evidence="2 3" key="1">
    <citation type="submission" date="2018-05" db="EMBL/GenBank/DDBJ databases">
        <title>A metagenomic window into the 2 km-deep terrestrial subsurface aquifer revealed taxonomically and functionally diverse microbial community comprising novel uncultured bacterial lineages.</title>
        <authorList>
            <person name="Kadnikov V.V."/>
            <person name="Mardanov A.V."/>
            <person name="Beletsky A.V."/>
            <person name="Banks D."/>
            <person name="Pimenov N.V."/>
            <person name="Frank Y.A."/>
            <person name="Karnachuk O.V."/>
            <person name="Ravin N.V."/>
        </authorList>
    </citation>
    <scope>NUCLEOTIDE SEQUENCE [LARGE SCALE GENOMIC DNA]</scope>
    <source>
        <strain evidence="2">BY5</strain>
    </source>
</reference>
<gene>
    <name evidence="2" type="ORF">OZSIB_2630</name>
</gene>
<name>A0A367ZTR3_9BACT</name>
<evidence type="ECO:0000313" key="3">
    <source>
        <dbReference type="Proteomes" id="UP000252355"/>
    </source>
</evidence>
<feature type="transmembrane region" description="Helical" evidence="1">
    <location>
        <begin position="7"/>
        <end position="31"/>
    </location>
</feature>
<sequence length="145" mass="15907">MSDRRSGFTLIEMLVVVAVIATLAILGVGYYTDYLEEARAAVVRSNLRTVRDALARHFKDRLAYPTTLEALQGPYLQDSYQKLLLHPWGDGEPVQVLVVVPATGTPGVDSNAFLATETETVAYPGHGGRQIRDVKLKRGGVVLPW</sequence>
<dbReference type="SUPFAM" id="SSF54523">
    <property type="entry name" value="Pili subunits"/>
    <property type="match status" value="1"/>
</dbReference>
<dbReference type="PANTHER" id="PTHR30093">
    <property type="entry name" value="GENERAL SECRETION PATHWAY PROTEIN G"/>
    <property type="match status" value="1"/>
</dbReference>
<dbReference type="PROSITE" id="PS00409">
    <property type="entry name" value="PROKAR_NTER_METHYL"/>
    <property type="match status" value="1"/>
</dbReference>
<dbReference type="Proteomes" id="UP000252355">
    <property type="component" value="Unassembled WGS sequence"/>
</dbReference>
<keyword evidence="1" id="KW-0472">Membrane</keyword>
<dbReference type="AlphaFoldDB" id="A0A367ZTR3"/>
<organism evidence="2 3">
    <name type="scientific">Candidatus Ozemobacter sibiricus</name>
    <dbReference type="NCBI Taxonomy" id="2268124"/>
    <lineage>
        <taxon>Bacteria</taxon>
        <taxon>Candidatus Ozemobacteria</taxon>
        <taxon>Candidatus Ozemobacterales</taxon>
        <taxon>Candidatus Ozemobacteraceae</taxon>
        <taxon>Candidatus Ozemobacter</taxon>
    </lineage>
</organism>
<protein>
    <submittedName>
        <fullName evidence="2">Putative secretion system X protein GspG-like 2</fullName>
    </submittedName>
</protein>
<proteinExistence type="predicted"/>
<evidence type="ECO:0000256" key="1">
    <source>
        <dbReference type="SAM" id="Phobius"/>
    </source>
</evidence>
<dbReference type="PANTHER" id="PTHR30093:SF47">
    <property type="entry name" value="TYPE IV PILUS NON-CORE MINOR PILIN PILE"/>
    <property type="match status" value="1"/>
</dbReference>
<dbReference type="InterPro" id="IPR012902">
    <property type="entry name" value="N_methyl_site"/>
</dbReference>
<dbReference type="Pfam" id="PF07963">
    <property type="entry name" value="N_methyl"/>
    <property type="match status" value="1"/>
</dbReference>